<reference evidence="7 8" key="1">
    <citation type="submission" date="2017-07" db="EMBL/GenBank/DDBJ databases">
        <title>Genome Sequence of Antarctobacter heliothermus Strain SMS3 Isolated from a culture of the Diatom Skeletonema marinoi.</title>
        <authorList>
            <person name="Topel M."/>
            <person name="Pinder M.I.M."/>
            <person name="Johansson O.N."/>
            <person name="Kourtchenko O."/>
            <person name="Godhe A."/>
            <person name="Clarke A.K."/>
        </authorList>
    </citation>
    <scope>NUCLEOTIDE SEQUENCE [LARGE SCALE GENOMIC DNA]</scope>
    <source>
        <strain evidence="7 8">SMS3</strain>
    </source>
</reference>
<dbReference type="EMBL" id="CP022540">
    <property type="protein sequence ID" value="ASP21065.1"/>
    <property type="molecule type" value="Genomic_DNA"/>
</dbReference>
<dbReference type="InterPro" id="IPR058240">
    <property type="entry name" value="rSAM_sf"/>
</dbReference>
<name>A0A222E4E4_9RHOB</name>
<dbReference type="AlphaFoldDB" id="A0A222E4E4"/>
<keyword evidence="8" id="KW-1185">Reference proteome</keyword>
<evidence type="ECO:0000313" key="8">
    <source>
        <dbReference type="Proteomes" id="UP000203589"/>
    </source>
</evidence>
<evidence type="ECO:0000256" key="5">
    <source>
        <dbReference type="ARBA" id="ARBA00023014"/>
    </source>
</evidence>
<evidence type="ECO:0000259" key="6">
    <source>
        <dbReference type="PROSITE" id="PS51918"/>
    </source>
</evidence>
<dbReference type="GO" id="GO:0016491">
    <property type="term" value="F:oxidoreductase activity"/>
    <property type="evidence" value="ECO:0007669"/>
    <property type="project" value="UniProtKB-KW"/>
</dbReference>
<keyword evidence="4" id="KW-0408">Iron</keyword>
<dbReference type="SFLD" id="SFLDS00029">
    <property type="entry name" value="Radical_SAM"/>
    <property type="match status" value="1"/>
</dbReference>
<dbReference type="PANTHER" id="PTHR43273:SF8">
    <property type="entry name" value="RADICAL SAM DOMAIN PROTEIN"/>
    <property type="match status" value="1"/>
</dbReference>
<dbReference type="PROSITE" id="PS51918">
    <property type="entry name" value="RADICAL_SAM"/>
    <property type="match status" value="1"/>
</dbReference>
<evidence type="ECO:0000256" key="1">
    <source>
        <dbReference type="ARBA" id="ARBA00001966"/>
    </source>
</evidence>
<sequence length="168" mass="18152">MTTSCNLACTYCDKEDLDTPGAGRKTAFDSAEQSIDLLLNESPNHKAYNIVLFGGEPLSNMPLIRDMVAHAKPRFAALGKEGRCTLTTDVTLLTESLADCLDDHCFGLTVSMDRPRTLHDLNHKTIGGKGSYDAVAAKARMLLSRHKARPARARVTVTTGVHLAPSSP</sequence>
<gene>
    <name evidence="7" type="ORF">ANTHELSMS3_02392</name>
</gene>
<dbReference type="SUPFAM" id="SSF102114">
    <property type="entry name" value="Radical SAM enzymes"/>
    <property type="match status" value="1"/>
</dbReference>
<organism evidence="7 8">
    <name type="scientific">Antarctobacter heliothermus</name>
    <dbReference type="NCBI Taxonomy" id="74033"/>
    <lineage>
        <taxon>Bacteria</taxon>
        <taxon>Pseudomonadati</taxon>
        <taxon>Pseudomonadota</taxon>
        <taxon>Alphaproteobacteria</taxon>
        <taxon>Rhodobacterales</taxon>
        <taxon>Roseobacteraceae</taxon>
        <taxon>Antarctobacter</taxon>
    </lineage>
</organism>
<evidence type="ECO:0000256" key="3">
    <source>
        <dbReference type="ARBA" id="ARBA00022723"/>
    </source>
</evidence>
<evidence type="ECO:0000313" key="7">
    <source>
        <dbReference type="EMBL" id="ASP21065.1"/>
    </source>
</evidence>
<dbReference type="KEGG" id="aht:ANTHELSMS3_02392"/>
<dbReference type="RefSeq" id="WP_254694723.1">
    <property type="nucleotide sequence ID" value="NZ_CP022540.1"/>
</dbReference>
<dbReference type="InterPro" id="IPR013785">
    <property type="entry name" value="Aldolase_TIM"/>
</dbReference>
<keyword evidence="5" id="KW-0411">Iron-sulfur</keyword>
<dbReference type="Pfam" id="PF04055">
    <property type="entry name" value="Radical_SAM"/>
    <property type="match status" value="1"/>
</dbReference>
<dbReference type="InterPro" id="IPR007197">
    <property type="entry name" value="rSAM"/>
</dbReference>
<proteinExistence type="predicted"/>
<keyword evidence="3" id="KW-0479">Metal-binding</keyword>
<keyword evidence="7" id="KW-0560">Oxidoreductase</keyword>
<keyword evidence="2" id="KW-0949">S-adenosyl-L-methionine</keyword>
<dbReference type="EC" id="1.8.98.-" evidence="7"/>
<dbReference type="PANTHER" id="PTHR43273">
    <property type="entry name" value="ANAEROBIC SULFATASE-MATURATING ENZYME HOMOLOG ASLB-RELATED"/>
    <property type="match status" value="1"/>
</dbReference>
<dbReference type="Proteomes" id="UP000203589">
    <property type="component" value="Chromosome"/>
</dbReference>
<dbReference type="SFLD" id="SFLDG01067">
    <property type="entry name" value="SPASM/twitch_domain_containing"/>
    <property type="match status" value="1"/>
</dbReference>
<dbReference type="Gene3D" id="3.20.20.70">
    <property type="entry name" value="Aldolase class I"/>
    <property type="match status" value="1"/>
</dbReference>
<evidence type="ECO:0000256" key="2">
    <source>
        <dbReference type="ARBA" id="ARBA00022691"/>
    </source>
</evidence>
<accession>A0A222E4E4</accession>
<dbReference type="GO" id="GO:0051536">
    <property type="term" value="F:iron-sulfur cluster binding"/>
    <property type="evidence" value="ECO:0007669"/>
    <property type="project" value="UniProtKB-KW"/>
</dbReference>
<comment type="cofactor">
    <cofactor evidence="1">
        <name>[4Fe-4S] cluster</name>
        <dbReference type="ChEBI" id="CHEBI:49883"/>
    </cofactor>
</comment>
<dbReference type="InterPro" id="IPR023867">
    <property type="entry name" value="Sulphatase_maturase_rSAM"/>
</dbReference>
<feature type="domain" description="Radical SAM core" evidence="6">
    <location>
        <begin position="1"/>
        <end position="168"/>
    </location>
</feature>
<dbReference type="GO" id="GO:0046872">
    <property type="term" value="F:metal ion binding"/>
    <property type="evidence" value="ECO:0007669"/>
    <property type="project" value="UniProtKB-KW"/>
</dbReference>
<evidence type="ECO:0000256" key="4">
    <source>
        <dbReference type="ARBA" id="ARBA00023004"/>
    </source>
</evidence>
<protein>
    <submittedName>
        <fullName evidence="7">Anaerobic sulfatase-maturating enzyme</fullName>
        <ecNumber evidence="7">1.8.98.-</ecNumber>
    </submittedName>
</protein>